<dbReference type="PROSITE" id="PS50192">
    <property type="entry name" value="T_SNARE"/>
    <property type="match status" value="1"/>
</dbReference>
<evidence type="ECO:0000256" key="3">
    <source>
        <dbReference type="ARBA" id="ARBA00022692"/>
    </source>
</evidence>
<feature type="region of interest" description="Disordered" evidence="7">
    <location>
        <begin position="1"/>
        <end position="32"/>
    </location>
</feature>
<dbReference type="EMBL" id="MU069562">
    <property type="protein sequence ID" value="KAF5838893.1"/>
    <property type="molecule type" value="Genomic_DNA"/>
</dbReference>
<evidence type="ECO:0000256" key="6">
    <source>
        <dbReference type="ARBA" id="ARBA00023136"/>
    </source>
</evidence>
<proteinExistence type="predicted"/>
<evidence type="ECO:0000313" key="10">
    <source>
        <dbReference type="EMBL" id="KAF5838893.1"/>
    </source>
</evidence>
<dbReference type="Gene3D" id="1.20.5.110">
    <property type="match status" value="1"/>
</dbReference>
<evidence type="ECO:0000256" key="8">
    <source>
        <dbReference type="SAM" id="Phobius"/>
    </source>
</evidence>
<feature type="transmembrane region" description="Helical" evidence="8">
    <location>
        <begin position="94"/>
        <end position="112"/>
    </location>
</feature>
<feature type="compositionally biased region" description="Basic and acidic residues" evidence="7">
    <location>
        <begin position="15"/>
        <end position="30"/>
    </location>
</feature>
<reference evidence="10" key="1">
    <citation type="submission" date="2017-08" db="EMBL/GenBank/DDBJ databases">
        <authorList>
            <person name="Polle J.E."/>
            <person name="Barry K."/>
            <person name="Cushman J."/>
            <person name="Schmutz J."/>
            <person name="Tran D."/>
            <person name="Hathwaick L.T."/>
            <person name="Yim W.C."/>
            <person name="Jenkins J."/>
            <person name="Mckie-Krisberg Z.M."/>
            <person name="Prochnik S."/>
            <person name="Lindquist E."/>
            <person name="Dockter R.B."/>
            <person name="Adam C."/>
            <person name="Molina H."/>
            <person name="Bunkerborg J."/>
            <person name="Jin E."/>
            <person name="Buchheim M."/>
            <person name="Magnuson J."/>
        </authorList>
    </citation>
    <scope>NUCLEOTIDE SEQUENCE</scope>
    <source>
        <strain evidence="10">CCAP 19/18</strain>
    </source>
</reference>
<evidence type="ECO:0000313" key="11">
    <source>
        <dbReference type="Proteomes" id="UP000815325"/>
    </source>
</evidence>
<evidence type="ECO:0000256" key="1">
    <source>
        <dbReference type="ARBA" id="ARBA00004167"/>
    </source>
</evidence>
<protein>
    <submittedName>
        <fullName evidence="10">Qc-snare protein, Bet1/mBET1 family</fullName>
    </submittedName>
</protein>
<sequence>MAGTFGARRVGQGVGKDRSGVDPESLERGNDQGLDTLAERVGLLKMATHSVRNEAESQHTILDKLGMGFASTHSVLGSASDKFKVVMSNKQNRNITLVIAASVALLLLYWYWKRSG</sequence>
<dbReference type="InterPro" id="IPR000727">
    <property type="entry name" value="T_SNARE_dom"/>
</dbReference>
<keyword evidence="5 8" id="KW-1133">Transmembrane helix</keyword>
<evidence type="ECO:0000256" key="5">
    <source>
        <dbReference type="ARBA" id="ARBA00022989"/>
    </source>
</evidence>
<dbReference type="Proteomes" id="UP000815325">
    <property type="component" value="Unassembled WGS sequence"/>
</dbReference>
<accession>A0ABQ7GWA2</accession>
<feature type="domain" description="T-SNARE coiled-coil homology" evidence="9">
    <location>
        <begin position="24"/>
        <end position="86"/>
    </location>
</feature>
<evidence type="ECO:0000256" key="4">
    <source>
        <dbReference type="ARBA" id="ARBA00022927"/>
    </source>
</evidence>
<evidence type="ECO:0000256" key="7">
    <source>
        <dbReference type="SAM" id="MobiDB-lite"/>
    </source>
</evidence>
<keyword evidence="4" id="KW-0653">Protein transport</keyword>
<dbReference type="SUPFAM" id="SSF58038">
    <property type="entry name" value="SNARE fusion complex"/>
    <property type="match status" value="1"/>
</dbReference>
<name>A0ABQ7GWA2_DUNSA</name>
<keyword evidence="6 8" id="KW-0472">Membrane</keyword>
<gene>
    <name evidence="10" type="ORF">DUNSADRAFT_1984</name>
</gene>
<keyword evidence="3 8" id="KW-0812">Transmembrane</keyword>
<evidence type="ECO:0000259" key="9">
    <source>
        <dbReference type="PROSITE" id="PS50192"/>
    </source>
</evidence>
<keyword evidence="2" id="KW-0813">Transport</keyword>
<organism evidence="10 11">
    <name type="scientific">Dunaliella salina</name>
    <name type="common">Green alga</name>
    <name type="synonym">Protococcus salinus</name>
    <dbReference type="NCBI Taxonomy" id="3046"/>
    <lineage>
        <taxon>Eukaryota</taxon>
        <taxon>Viridiplantae</taxon>
        <taxon>Chlorophyta</taxon>
        <taxon>core chlorophytes</taxon>
        <taxon>Chlorophyceae</taxon>
        <taxon>CS clade</taxon>
        <taxon>Chlamydomonadales</taxon>
        <taxon>Dunaliellaceae</taxon>
        <taxon>Dunaliella</taxon>
    </lineage>
</organism>
<evidence type="ECO:0000256" key="2">
    <source>
        <dbReference type="ARBA" id="ARBA00022448"/>
    </source>
</evidence>
<comment type="caution">
    <text evidence="10">The sequence shown here is derived from an EMBL/GenBank/DDBJ whole genome shotgun (WGS) entry which is preliminary data.</text>
</comment>
<comment type="subcellular location">
    <subcellularLocation>
        <location evidence="1">Membrane</location>
        <topology evidence="1">Single-pass membrane protein</topology>
    </subcellularLocation>
</comment>
<keyword evidence="11" id="KW-1185">Reference proteome</keyword>
<dbReference type="PANTHER" id="PTHR12791">
    <property type="entry name" value="GOLGI SNARE BET1-RELATED"/>
    <property type="match status" value="1"/>
</dbReference>